<evidence type="ECO:0000313" key="3">
    <source>
        <dbReference type="Proteomes" id="UP001067235"/>
    </source>
</evidence>
<organism evidence="2 3">
    <name type="scientific">Gordonia rubripertincta</name>
    <name type="common">Rhodococcus corallinus</name>
    <dbReference type="NCBI Taxonomy" id="36822"/>
    <lineage>
        <taxon>Bacteria</taxon>
        <taxon>Bacillati</taxon>
        <taxon>Actinomycetota</taxon>
        <taxon>Actinomycetes</taxon>
        <taxon>Mycobacteriales</taxon>
        <taxon>Gordoniaceae</taxon>
        <taxon>Gordonia</taxon>
    </lineage>
</organism>
<sequence>MIIVAGSLSVAPGRRAAYLDNCRDVIAAARSSEGCLDFHLSADPLEEGRINIYERWTGRTELDAFRGDGTGDDQSAQILGADVREYICDREIRL</sequence>
<dbReference type="Pfam" id="PF03992">
    <property type="entry name" value="ABM"/>
    <property type="match status" value="1"/>
</dbReference>
<dbReference type="EMBL" id="JAPWIE010000003">
    <property type="protein sequence ID" value="MCZ4550844.1"/>
    <property type="molecule type" value="Genomic_DNA"/>
</dbReference>
<keyword evidence="2" id="KW-0503">Monooxygenase</keyword>
<dbReference type="SUPFAM" id="SSF54909">
    <property type="entry name" value="Dimeric alpha+beta barrel"/>
    <property type="match status" value="1"/>
</dbReference>
<name>A0ABT4MV07_GORRU</name>
<dbReference type="InterPro" id="IPR007138">
    <property type="entry name" value="ABM_dom"/>
</dbReference>
<accession>A0ABT4MV07</accession>
<dbReference type="InterPro" id="IPR011008">
    <property type="entry name" value="Dimeric_a/b-barrel"/>
</dbReference>
<keyword evidence="2" id="KW-0560">Oxidoreductase</keyword>
<evidence type="ECO:0000313" key="2">
    <source>
        <dbReference type="EMBL" id="MCZ4550844.1"/>
    </source>
</evidence>
<feature type="domain" description="ABM" evidence="1">
    <location>
        <begin position="2"/>
        <end position="94"/>
    </location>
</feature>
<evidence type="ECO:0000259" key="1">
    <source>
        <dbReference type="PROSITE" id="PS51725"/>
    </source>
</evidence>
<reference evidence="2" key="1">
    <citation type="submission" date="2022-12" db="EMBL/GenBank/DDBJ databases">
        <authorList>
            <person name="Krivoruchko A.V."/>
            <person name="Elkin A."/>
        </authorList>
    </citation>
    <scope>NUCLEOTIDE SEQUENCE</scope>
    <source>
        <strain evidence="2">IEGM 1388</strain>
    </source>
</reference>
<dbReference type="GO" id="GO:0004497">
    <property type="term" value="F:monooxygenase activity"/>
    <property type="evidence" value="ECO:0007669"/>
    <property type="project" value="UniProtKB-KW"/>
</dbReference>
<proteinExistence type="predicted"/>
<dbReference type="RefSeq" id="WP_301571429.1">
    <property type="nucleotide sequence ID" value="NZ_JAPWIE010000003.1"/>
</dbReference>
<keyword evidence="3" id="KW-1185">Reference proteome</keyword>
<dbReference type="Gene3D" id="3.30.70.100">
    <property type="match status" value="1"/>
</dbReference>
<gene>
    <name evidence="2" type="ORF">O4213_12695</name>
</gene>
<comment type="caution">
    <text evidence="2">The sequence shown here is derived from an EMBL/GenBank/DDBJ whole genome shotgun (WGS) entry which is preliminary data.</text>
</comment>
<dbReference type="Proteomes" id="UP001067235">
    <property type="component" value="Unassembled WGS sequence"/>
</dbReference>
<dbReference type="PROSITE" id="PS51725">
    <property type="entry name" value="ABM"/>
    <property type="match status" value="1"/>
</dbReference>
<protein>
    <submittedName>
        <fullName evidence="2">Antibiotic biosynthesis monooxygenase</fullName>
    </submittedName>
</protein>